<accession>A0AAX3VU91</accession>
<dbReference type="InterPro" id="IPR043128">
    <property type="entry name" value="Rev_trsase/Diguanyl_cyclase"/>
</dbReference>
<dbReference type="Pfam" id="PF08448">
    <property type="entry name" value="PAS_4"/>
    <property type="match status" value="2"/>
</dbReference>
<dbReference type="CDD" id="cd00130">
    <property type="entry name" value="PAS"/>
    <property type="match status" value="1"/>
</dbReference>
<dbReference type="EMBL" id="CP124841">
    <property type="protein sequence ID" value="WHF37506.1"/>
    <property type="molecule type" value="Genomic_DNA"/>
</dbReference>
<organism evidence="4 5">
    <name type="scientific">Aeromonas salmonicida</name>
    <dbReference type="NCBI Taxonomy" id="645"/>
    <lineage>
        <taxon>Bacteria</taxon>
        <taxon>Pseudomonadati</taxon>
        <taxon>Pseudomonadota</taxon>
        <taxon>Gammaproteobacteria</taxon>
        <taxon>Aeromonadales</taxon>
        <taxon>Aeromonadaceae</taxon>
        <taxon>Aeromonas</taxon>
    </lineage>
</organism>
<keyword evidence="1" id="KW-1133">Transmembrane helix</keyword>
<dbReference type="Gene3D" id="3.30.70.270">
    <property type="match status" value="1"/>
</dbReference>
<dbReference type="InterPro" id="IPR029787">
    <property type="entry name" value="Nucleotide_cyclase"/>
</dbReference>
<evidence type="ECO:0000313" key="4">
    <source>
        <dbReference type="EMBL" id="WHF37506.1"/>
    </source>
</evidence>
<dbReference type="PROSITE" id="PS50112">
    <property type="entry name" value="PAS"/>
    <property type="match status" value="1"/>
</dbReference>
<dbReference type="Pfam" id="PF00990">
    <property type="entry name" value="GGDEF"/>
    <property type="match status" value="1"/>
</dbReference>
<dbReference type="InterPro" id="IPR013656">
    <property type="entry name" value="PAS_4"/>
</dbReference>
<feature type="domain" description="PAS" evidence="2">
    <location>
        <begin position="221"/>
        <end position="294"/>
    </location>
</feature>
<gene>
    <name evidence="4" type="ORF">QLQ87_03835</name>
</gene>
<dbReference type="SMART" id="SM00091">
    <property type="entry name" value="PAS"/>
    <property type="match status" value="2"/>
</dbReference>
<dbReference type="PROSITE" id="PS50887">
    <property type="entry name" value="GGDEF"/>
    <property type="match status" value="1"/>
</dbReference>
<dbReference type="InterPro" id="IPR029016">
    <property type="entry name" value="GAF-like_dom_sf"/>
</dbReference>
<name>A0AAX3VU91_AERSA</name>
<dbReference type="SUPFAM" id="SSF55785">
    <property type="entry name" value="PYP-like sensor domain (PAS domain)"/>
    <property type="match status" value="2"/>
</dbReference>
<evidence type="ECO:0000313" key="5">
    <source>
        <dbReference type="Proteomes" id="UP001239426"/>
    </source>
</evidence>
<dbReference type="PANTHER" id="PTHR44757">
    <property type="entry name" value="DIGUANYLATE CYCLASE DGCP"/>
    <property type="match status" value="1"/>
</dbReference>
<dbReference type="SUPFAM" id="SSF55073">
    <property type="entry name" value="Nucleotide cyclase"/>
    <property type="match status" value="1"/>
</dbReference>
<dbReference type="InterPro" id="IPR035965">
    <property type="entry name" value="PAS-like_dom_sf"/>
</dbReference>
<feature type="domain" description="GGDEF" evidence="3">
    <location>
        <begin position="718"/>
        <end position="825"/>
    </location>
</feature>
<evidence type="ECO:0000256" key="1">
    <source>
        <dbReference type="SAM" id="Phobius"/>
    </source>
</evidence>
<dbReference type="Pfam" id="PF13185">
    <property type="entry name" value="GAF_2"/>
    <property type="match status" value="1"/>
</dbReference>
<dbReference type="InterPro" id="IPR007891">
    <property type="entry name" value="CHASE3"/>
</dbReference>
<dbReference type="InterPro" id="IPR052155">
    <property type="entry name" value="Biofilm_reg_signaling"/>
</dbReference>
<proteinExistence type="predicted"/>
<dbReference type="InterPro" id="IPR000160">
    <property type="entry name" value="GGDEF_dom"/>
</dbReference>
<dbReference type="NCBIfam" id="TIGR00254">
    <property type="entry name" value="GGDEF"/>
    <property type="match status" value="1"/>
</dbReference>
<dbReference type="CDD" id="cd19410">
    <property type="entry name" value="HK9-like_sensor"/>
    <property type="match status" value="1"/>
</dbReference>
<dbReference type="NCBIfam" id="TIGR00229">
    <property type="entry name" value="sensory_box"/>
    <property type="match status" value="1"/>
</dbReference>
<dbReference type="Proteomes" id="UP001239426">
    <property type="component" value="Chromosome"/>
</dbReference>
<feature type="transmembrane region" description="Helical" evidence="1">
    <location>
        <begin position="182"/>
        <end position="205"/>
    </location>
</feature>
<keyword evidence="1" id="KW-0472">Membrane</keyword>
<sequence>MGRSFEARLLGTALLTVLAVIALSFTTWRVLNDSSQAALWVSHTHELLHLLARTRGYTLQTELATQGYRLTGDEANLVERDEAIIGRERNLILIKQAIGDNPPQRDRWEQLRKVVDQRLLIAREIERLRRTQGENAANTYVKSAPLRATRTRIYKLLDEMDNEERRLLERRQIDLNELNRTLLFLEIVIAISVCLLLLGILVLVIRQLRIVRDEQSIRVASEDNLISTLSSIGDAVIVTDVSGKITRVNRMAESMTGWPATDAVGKQLGDIITLVDEDTHEPVTPPIAAALATGVVQSSARHLLLISREGNEVPVSDSTAPISQPRKVASGIVLVLRDVATQRQAERAILAQNARLEQNIHETTHQWHESETHLRDVLTSVPMMIAYVDSNRRYVYVNEQYRARFAPDWRDITGHSVQEVLGDERYIIADPLINKALKGVAQCYDWQPFPGVWQQINYFPKRDNNDEVVGYYVLGADITMQKLSELRIQTLNEELSQRVKELEHVSRALRTLSAGNRAMLRASHEQELLESMCQAIVQVGHYKMAIIWYRVEGSDTLIYPVAQSGFPGGMEALTTLKERLVEGSQGNSVTPLAIRTGEIQVSHNMADDKDFSQWRDQLHGTTSSLSCPLTVEGSTIGTLTIYDIEKNAFSQDEINLLTESSEDLAFGISMLRSQMEHENTRNAMQYILRHDPLTGLGNVLLFEQILTEKLAFCMHEEKPLSTLQFNIERLSEINDVLGIRHGDEVLCEFSRRLLQSAPDTSFVARIRGDEFAIILDGRDTHAALRHVDEILKKLSPAYQIAGISIEVTAKVGIALFPLHGAREFR</sequence>
<dbReference type="AlphaFoldDB" id="A0AAX3VU91"/>
<dbReference type="Pfam" id="PF05227">
    <property type="entry name" value="CHASE3"/>
    <property type="match status" value="1"/>
</dbReference>
<evidence type="ECO:0000259" key="2">
    <source>
        <dbReference type="PROSITE" id="PS50112"/>
    </source>
</evidence>
<dbReference type="Gene3D" id="3.30.450.40">
    <property type="match status" value="1"/>
</dbReference>
<dbReference type="InterPro" id="IPR000014">
    <property type="entry name" value="PAS"/>
</dbReference>
<dbReference type="RefSeq" id="WP_282684216.1">
    <property type="nucleotide sequence ID" value="NZ_CP124841.1"/>
</dbReference>
<dbReference type="InterPro" id="IPR003018">
    <property type="entry name" value="GAF"/>
</dbReference>
<dbReference type="SUPFAM" id="SSF55781">
    <property type="entry name" value="GAF domain-like"/>
    <property type="match status" value="1"/>
</dbReference>
<dbReference type="SMART" id="SM00267">
    <property type="entry name" value="GGDEF"/>
    <property type="match status" value="1"/>
</dbReference>
<reference evidence="4" key="1">
    <citation type="submission" date="2023-05" db="EMBL/GenBank/DDBJ databases">
        <title>Aeromonas salmonicida 57, complete genome.</title>
        <authorList>
            <person name="Shao L."/>
        </authorList>
    </citation>
    <scope>NUCLEOTIDE SEQUENCE</scope>
    <source>
        <strain evidence="4">57</strain>
    </source>
</reference>
<evidence type="ECO:0000259" key="3">
    <source>
        <dbReference type="PROSITE" id="PS50887"/>
    </source>
</evidence>
<dbReference type="PANTHER" id="PTHR44757:SF2">
    <property type="entry name" value="BIOFILM ARCHITECTURE MAINTENANCE PROTEIN MBAA"/>
    <property type="match status" value="1"/>
</dbReference>
<keyword evidence="1" id="KW-0812">Transmembrane</keyword>
<dbReference type="Gene3D" id="3.30.450.20">
    <property type="entry name" value="PAS domain"/>
    <property type="match status" value="2"/>
</dbReference>
<dbReference type="CDD" id="cd01949">
    <property type="entry name" value="GGDEF"/>
    <property type="match status" value="1"/>
</dbReference>
<protein>
    <submittedName>
        <fullName evidence="4">PAS domain-containing protein</fullName>
    </submittedName>
</protein>